<feature type="compositionally biased region" description="Basic and acidic residues" evidence="7">
    <location>
        <begin position="1555"/>
        <end position="1564"/>
    </location>
</feature>
<feature type="compositionally biased region" description="Basic residues" evidence="7">
    <location>
        <begin position="1580"/>
        <end position="1589"/>
    </location>
</feature>
<feature type="compositionally biased region" description="Pro residues" evidence="7">
    <location>
        <begin position="1317"/>
        <end position="1329"/>
    </location>
</feature>
<feature type="compositionally biased region" description="Low complexity" evidence="7">
    <location>
        <begin position="1802"/>
        <end position="1816"/>
    </location>
</feature>
<name>A0A9P7Y8K8_9HELO</name>
<sequence length="1872" mass="205682">MAAASKAAESNMPPQLAKSLTPSRRPSQYEKGKISGDFLPTRNELSKPSSRKTRLDSQPEVPPAESRTPNTILLGRKKVGFAQPADDSDASRSSQENGGPEQTLNPQPSAGRKPAKSILKGRLSTNSGSTSKLLAIHQYQTFAVMLQAIVEQLARGGPGDRLDAYILLVNSLKASDALADPNALKDKMGLLLEFILRDICQKIEGEHSLALQALFLLSALLHLPQIGASSNINFGINFVNHACQVLQEVGTPRDVVVHLMHALASQKFPPKVMSSERIGKLITVLFDIESIAKGKSIVISRINVYRNLLRQSPSQLAAHPVWLHNLFTDMISSIEEIRTEALTFGMEASYALGDDQNISRAVTKLFDEQDGKGLTHAKFYTERMEVLVPSKKVDSHGETSCVPQIWSIIILFLRGKPQLYRQWPHWALFLGILQTCLNTSNLPTRKEFNFAWNRFVYAVCRQESVKNDIIKLLPGPISKQLKTRKPGSVRETVLGSACNLLYYNLRPGSTSAQLDNFWQCYVVLFVGNSLNPTNLNESPAWARQKLLDGCRILRYLFDSSFQRPWDPERSGFNRGSQNVLPEELPALDTKWLRNKSGLVFEVLSPLLRKLYWDLSHDTEAFTLWKTYIDSVAAAARKEVKVSNDTMVAVASIFGFLQSIWRTGPSNIVAMAPANESREDFLKCFERLVVVAIQGLGLLPFTQRELCMGIDDFMPVATPSRLERQNLKGDVRTPLHHLGLMLTGPSPGLEYDETFHESCRSILAPFFAVYSSDVFEATKFALDLQALLAEDSDASRSIWCVIADFIAVVVDGTMEGKDSGSHDVPIGRVYRNVTRILERGLTLSPQRPLPQWESLLKVAVVASGGIAGVSGSAIVVLEPLASTIVQYSVSPKNAPSDLSLSYYCNILKEASYPRDRRALDGAYRQIWGRVKDGPKHEYDPYTDLYVYMQLSLSRAFISYEKVHIKTYSDMIAATVDFLGRCPQNLRFGAISKIQLGISAWVADKNKLLGDAKILSQQIMSLWDVFCRSIEPLREMYGWPKILSELEPLLQSGFESSHKPVVNQSIEMWNSTFGLSSETFEYPPRLLDTLLRIRAVVDIQLPFVPESSLNEVVSGQRQAADDFVESQEEPLPATPSLASAKKDRRGGPRLSHSLRARLKATDALRDPTPDIVIPNHLASSPAVGKRVWEGTVGDSNIKARKHESTPRLRHQDSQIQFEVVDSSPLADENGPSRLLTERQREVKERQVTEAPMFKDFHPTSSSKQNAADAIVEVELPSYGASSKSRRSSSILRKTATPMPEEDAFVVSSPTPKRSGPGIVNPPAPASSPPIGPEITRDIESIDLISIDKHDFPFSPREASPTTEMITNNRKAPKIPSNSPDPNIVCANPPMGTPAANSASPSARALDVELRPQSPSLPAMDDMFEDAVLSLKKFAGNSGNSPAASVPGIDDGGINDSSLLRIEEAFENASEDPPRVSTSTPRRSIRTAKDPARNPGDSSPSIRIAVLKNLAAPRQNDQNPSPPSGKFEVVINTPAKTVQGPLSKKFVPEDGDCIEVDQKAYELADSRPRKRKTGDSPTEGLPQKKRRGRPPRKSSQVSQLDLASMSLVAEDPSTPQTAIDECKKSTPISRSKREGYSQRLTRSLNQSPSLASQSSMQESTGKVQLTENLAEAVTDNVGFVSAGPVERSRKQADGAKEGRNTVSRKALVEVSDIDINKAQDFIKDTRNSESSRQESSEEKIDDISSVAGSPERGHPMEDARDLEAVQQNRKAESSAAGKTDASEPVDSSSAVSLSKPPEELNRLIPSASATSSSGPSASPLVPQTWTFQEALRALADLTTHLSSASYSRDQANLLEDMFMDAKGSLYNAARRGRDA</sequence>
<evidence type="ECO:0000256" key="7">
    <source>
        <dbReference type="SAM" id="MobiDB-lite"/>
    </source>
</evidence>
<comment type="subcellular location">
    <subcellularLocation>
        <location evidence="2">Chromosome</location>
        <location evidence="2">Telomere</location>
    </subcellularLocation>
    <subcellularLocation>
        <location evidence="1">Nucleus</location>
    </subcellularLocation>
</comment>
<accession>A0A9P7Y8K8</accession>
<evidence type="ECO:0000313" key="10">
    <source>
        <dbReference type="Proteomes" id="UP000824998"/>
    </source>
</evidence>
<reference evidence="9" key="1">
    <citation type="journal article" date="2021" name="IMA Fungus">
        <title>Genomic characterization of three marine fungi, including Emericellopsis atlantica sp. nov. with signatures of a generalist lifestyle and marine biomass degradation.</title>
        <authorList>
            <person name="Hagestad O.C."/>
            <person name="Hou L."/>
            <person name="Andersen J.H."/>
            <person name="Hansen E.H."/>
            <person name="Altermark B."/>
            <person name="Li C."/>
            <person name="Kuhnert E."/>
            <person name="Cox R.J."/>
            <person name="Crous P.W."/>
            <person name="Spatafora J.W."/>
            <person name="Lail K."/>
            <person name="Amirebrahimi M."/>
            <person name="Lipzen A."/>
            <person name="Pangilinan J."/>
            <person name="Andreopoulos W."/>
            <person name="Hayes R.D."/>
            <person name="Ng V."/>
            <person name="Grigoriev I.V."/>
            <person name="Jackson S.A."/>
            <person name="Sutton T.D.S."/>
            <person name="Dobson A.D.W."/>
            <person name="Rama T."/>
        </authorList>
    </citation>
    <scope>NUCLEOTIDE SEQUENCE</scope>
    <source>
        <strain evidence="9">TRa018bII</strain>
    </source>
</reference>
<dbReference type="GO" id="GO:0140445">
    <property type="term" value="C:chromosome, telomeric repeat region"/>
    <property type="evidence" value="ECO:0007669"/>
    <property type="project" value="TreeGrafter"/>
</dbReference>
<evidence type="ECO:0000256" key="4">
    <source>
        <dbReference type="ARBA" id="ARBA00022895"/>
    </source>
</evidence>
<feature type="compositionally biased region" description="Basic and acidic residues" evidence="7">
    <location>
        <begin position="1683"/>
        <end position="1696"/>
    </location>
</feature>
<evidence type="ECO:0000313" key="9">
    <source>
        <dbReference type="EMBL" id="KAG9228761.1"/>
    </source>
</evidence>
<keyword evidence="5" id="KW-0539">Nucleus</keyword>
<feature type="region of interest" description="Disordered" evidence="7">
    <location>
        <begin position="1"/>
        <end position="116"/>
    </location>
</feature>
<feature type="region of interest" description="Disordered" evidence="7">
    <location>
        <begin position="1278"/>
        <end position="1330"/>
    </location>
</feature>
<feature type="compositionally biased region" description="Basic and acidic residues" evidence="7">
    <location>
        <begin position="1711"/>
        <end position="1739"/>
    </location>
</feature>
<dbReference type="GO" id="GO:0005634">
    <property type="term" value="C:nucleus"/>
    <property type="evidence" value="ECO:0007669"/>
    <property type="project" value="UniProtKB-SubCell"/>
</dbReference>
<dbReference type="EMBL" id="MU251865">
    <property type="protein sequence ID" value="KAG9228761.1"/>
    <property type="molecule type" value="Genomic_DNA"/>
</dbReference>
<dbReference type="Pfam" id="PF12231">
    <property type="entry name" value="Rif1_N"/>
    <property type="match status" value="1"/>
</dbReference>
<dbReference type="Proteomes" id="UP000824998">
    <property type="component" value="Unassembled WGS sequence"/>
</dbReference>
<feature type="region of interest" description="Disordered" evidence="7">
    <location>
        <begin position="1679"/>
        <end position="1818"/>
    </location>
</feature>
<feature type="compositionally biased region" description="Basic and acidic residues" evidence="7">
    <location>
        <begin position="1748"/>
        <end position="1760"/>
    </location>
</feature>
<keyword evidence="6" id="KW-0131">Cell cycle</keyword>
<organism evidence="9 10">
    <name type="scientific">Amylocarpus encephaloides</name>
    <dbReference type="NCBI Taxonomy" id="45428"/>
    <lineage>
        <taxon>Eukaryota</taxon>
        <taxon>Fungi</taxon>
        <taxon>Dikarya</taxon>
        <taxon>Ascomycota</taxon>
        <taxon>Pezizomycotina</taxon>
        <taxon>Leotiomycetes</taxon>
        <taxon>Helotiales</taxon>
        <taxon>Helotiales incertae sedis</taxon>
        <taxon>Amylocarpus</taxon>
    </lineage>
</organism>
<feature type="domain" description="Telomere-associated protein Rif1 N-terminal" evidence="8">
    <location>
        <begin position="160"/>
        <end position="522"/>
    </location>
</feature>
<dbReference type="InterPro" id="IPR022031">
    <property type="entry name" value="Rif1_N"/>
</dbReference>
<keyword evidence="3" id="KW-0158">Chromosome</keyword>
<evidence type="ECO:0000256" key="2">
    <source>
        <dbReference type="ARBA" id="ARBA00004574"/>
    </source>
</evidence>
<evidence type="ECO:0000256" key="3">
    <source>
        <dbReference type="ARBA" id="ARBA00022454"/>
    </source>
</evidence>
<comment type="caution">
    <text evidence="9">The sequence shown here is derived from an EMBL/GenBank/DDBJ whole genome shotgun (WGS) entry which is preliminary data.</text>
</comment>
<feature type="region of interest" description="Disordered" evidence="7">
    <location>
        <begin position="1118"/>
        <end position="1149"/>
    </location>
</feature>
<feature type="region of interest" description="Disordered" evidence="7">
    <location>
        <begin position="1461"/>
        <end position="1529"/>
    </location>
</feature>
<keyword evidence="4" id="KW-0779">Telomere</keyword>
<evidence type="ECO:0000259" key="8">
    <source>
        <dbReference type="Pfam" id="PF12231"/>
    </source>
</evidence>
<protein>
    <submittedName>
        <fullName evidence="9">Rap1-interacting factor 1 N terminal-domain-containing protein</fullName>
    </submittedName>
</protein>
<dbReference type="PANTHER" id="PTHR22928">
    <property type="entry name" value="TELOMERE-ASSOCIATED PROTEIN RIF1"/>
    <property type="match status" value="1"/>
</dbReference>
<dbReference type="GO" id="GO:0000723">
    <property type="term" value="P:telomere maintenance"/>
    <property type="evidence" value="ECO:0007669"/>
    <property type="project" value="TreeGrafter"/>
</dbReference>
<keyword evidence="10" id="KW-1185">Reference proteome</keyword>
<dbReference type="PANTHER" id="PTHR22928:SF3">
    <property type="entry name" value="TELOMERE-ASSOCIATED PROTEIN RIF1"/>
    <property type="match status" value="1"/>
</dbReference>
<gene>
    <name evidence="9" type="ORF">BJ875DRAFT_226033</name>
</gene>
<evidence type="ECO:0000256" key="1">
    <source>
        <dbReference type="ARBA" id="ARBA00004123"/>
    </source>
</evidence>
<evidence type="ECO:0000256" key="5">
    <source>
        <dbReference type="ARBA" id="ARBA00023242"/>
    </source>
</evidence>
<feature type="compositionally biased region" description="Polar residues" evidence="7">
    <location>
        <begin position="91"/>
        <end position="108"/>
    </location>
</feature>
<feature type="compositionally biased region" description="Polar residues" evidence="7">
    <location>
        <begin position="1635"/>
        <end position="1660"/>
    </location>
</feature>
<proteinExistence type="predicted"/>
<evidence type="ECO:0000256" key="6">
    <source>
        <dbReference type="ARBA" id="ARBA00023306"/>
    </source>
</evidence>
<dbReference type="OrthoDB" id="5399929at2759"/>
<feature type="region of interest" description="Disordered" evidence="7">
    <location>
        <begin position="1555"/>
        <end position="1660"/>
    </location>
</feature>